<protein>
    <submittedName>
        <fullName evidence="1">Uncharacterized protein</fullName>
    </submittedName>
</protein>
<comment type="caution">
    <text evidence="1">The sequence shown here is derived from an EMBL/GenBank/DDBJ whole genome shotgun (WGS) entry which is preliminary data.</text>
</comment>
<reference evidence="1 2" key="1">
    <citation type="journal article" date="2022" name="Hortic Res">
        <title>A haplotype resolved chromosomal level avocado genome allows analysis of novel avocado genes.</title>
        <authorList>
            <person name="Nath O."/>
            <person name="Fletcher S.J."/>
            <person name="Hayward A."/>
            <person name="Shaw L.M."/>
            <person name="Masouleh A.K."/>
            <person name="Furtado A."/>
            <person name="Henry R.J."/>
            <person name="Mitter N."/>
        </authorList>
    </citation>
    <scope>NUCLEOTIDE SEQUENCE [LARGE SCALE GENOMIC DNA]</scope>
    <source>
        <strain evidence="2">cv. Hass</strain>
    </source>
</reference>
<evidence type="ECO:0000313" key="2">
    <source>
        <dbReference type="Proteomes" id="UP001234297"/>
    </source>
</evidence>
<proteinExistence type="predicted"/>
<dbReference type="EMBL" id="CM056810">
    <property type="protein sequence ID" value="KAJ8646725.1"/>
    <property type="molecule type" value="Genomic_DNA"/>
</dbReference>
<organism evidence="1 2">
    <name type="scientific">Persea americana</name>
    <name type="common">Avocado</name>
    <dbReference type="NCBI Taxonomy" id="3435"/>
    <lineage>
        <taxon>Eukaryota</taxon>
        <taxon>Viridiplantae</taxon>
        <taxon>Streptophyta</taxon>
        <taxon>Embryophyta</taxon>
        <taxon>Tracheophyta</taxon>
        <taxon>Spermatophyta</taxon>
        <taxon>Magnoliopsida</taxon>
        <taxon>Magnoliidae</taxon>
        <taxon>Laurales</taxon>
        <taxon>Lauraceae</taxon>
        <taxon>Persea</taxon>
    </lineage>
</organism>
<dbReference type="Proteomes" id="UP001234297">
    <property type="component" value="Chromosome 2"/>
</dbReference>
<keyword evidence="2" id="KW-1185">Reference proteome</keyword>
<sequence>MSAQIVIPRPLPTIPTFSLRNNGEEDPEDFRLLLGSKKLREKIERIWAWLSGSAYRRRSSKERGAFVGAQQRPEKKGLGCSLACFLSTLTTLKRIKNDPHEALKMAAFSRRWQWTIIILRFGTEAVDFIRRSLQNK</sequence>
<accession>A0ACC2MM72</accession>
<name>A0ACC2MM72_PERAE</name>
<evidence type="ECO:0000313" key="1">
    <source>
        <dbReference type="EMBL" id="KAJ8646725.1"/>
    </source>
</evidence>
<gene>
    <name evidence="1" type="ORF">MRB53_008473</name>
</gene>